<dbReference type="AlphaFoldDB" id="A0ABD5XAW9"/>
<proteinExistence type="predicted"/>
<evidence type="ECO:0000313" key="1">
    <source>
        <dbReference type="EMBL" id="MFC7127047.1"/>
    </source>
</evidence>
<gene>
    <name evidence="1" type="ORF">ACFQJ7_13610</name>
</gene>
<dbReference type="EMBL" id="JBHSZQ010000047">
    <property type="protein sequence ID" value="MFC7127047.1"/>
    <property type="molecule type" value="Genomic_DNA"/>
</dbReference>
<organism evidence="1 2">
    <name type="scientific">Halovenus rubra</name>
    <dbReference type="NCBI Taxonomy" id="869890"/>
    <lineage>
        <taxon>Archaea</taxon>
        <taxon>Methanobacteriati</taxon>
        <taxon>Methanobacteriota</taxon>
        <taxon>Stenosarchaea group</taxon>
        <taxon>Halobacteria</taxon>
        <taxon>Halobacteriales</taxon>
        <taxon>Haloarculaceae</taxon>
        <taxon>Halovenus</taxon>
    </lineage>
</organism>
<protein>
    <submittedName>
        <fullName evidence="1">Uncharacterized protein</fullName>
    </submittedName>
</protein>
<name>A0ABD5XAW9_9EURY</name>
<dbReference type="Proteomes" id="UP001596414">
    <property type="component" value="Unassembled WGS sequence"/>
</dbReference>
<accession>A0ABD5XAW9</accession>
<comment type="caution">
    <text evidence="1">The sequence shown here is derived from an EMBL/GenBank/DDBJ whole genome shotgun (WGS) entry which is preliminary data.</text>
</comment>
<evidence type="ECO:0000313" key="2">
    <source>
        <dbReference type="Proteomes" id="UP001596414"/>
    </source>
</evidence>
<dbReference type="RefSeq" id="WP_267637100.1">
    <property type="nucleotide sequence ID" value="NZ_JAODIY010000009.1"/>
</dbReference>
<reference evidence="1 2" key="1">
    <citation type="journal article" date="2014" name="Int. J. Syst. Evol. Microbiol.">
        <title>Complete genome sequence of Corynebacterium casei LMG S-19264T (=DSM 44701T), isolated from a smear-ripened cheese.</title>
        <authorList>
            <consortium name="US DOE Joint Genome Institute (JGI-PGF)"/>
            <person name="Walter F."/>
            <person name="Albersmeier A."/>
            <person name="Kalinowski J."/>
            <person name="Ruckert C."/>
        </authorList>
    </citation>
    <scope>NUCLEOTIDE SEQUENCE [LARGE SCALE GENOMIC DNA]</scope>
    <source>
        <strain evidence="1 2">CGMCC 4.7215</strain>
    </source>
</reference>
<sequence length="105" mass="12057">MATYYVVSSPDPNPGIPHNPNWPRVLKLSFEAEEVHLLQGKGHGLGGAFYSFNEFCVSKWEDFFEGWDSDWLVEALSEHESLTLLDEEEFVRTLNRHASVETRES</sequence>